<accession>A0ABY6KUQ6</accession>
<dbReference type="InterPro" id="IPR043502">
    <property type="entry name" value="DNA/RNA_pol_sf"/>
</dbReference>
<dbReference type="InterPro" id="IPR012337">
    <property type="entry name" value="RNaseH-like_sf"/>
</dbReference>
<dbReference type="SUPFAM" id="SSF53098">
    <property type="entry name" value="Ribonuclease H-like"/>
    <property type="match status" value="1"/>
</dbReference>
<dbReference type="InterPro" id="IPR000477">
    <property type="entry name" value="RT_dom"/>
</dbReference>
<dbReference type="InterPro" id="IPR054465">
    <property type="entry name" value="Integrase_p58-like_C"/>
</dbReference>
<gene>
    <name evidence="5" type="ORF">LAZ67_9002824</name>
</gene>
<dbReference type="CDD" id="cd09274">
    <property type="entry name" value="RNase_HI_RT_Ty3"/>
    <property type="match status" value="1"/>
</dbReference>
<dbReference type="InterPro" id="IPR043128">
    <property type="entry name" value="Rev_trsase/Diguanyl_cyclase"/>
</dbReference>
<keyword evidence="6" id="KW-1185">Reference proteome</keyword>
<dbReference type="SUPFAM" id="SSF56672">
    <property type="entry name" value="DNA/RNA polymerases"/>
    <property type="match status" value="1"/>
</dbReference>
<dbReference type="InterPro" id="IPR001584">
    <property type="entry name" value="Integrase_cat-core"/>
</dbReference>
<dbReference type="Gene3D" id="3.30.420.10">
    <property type="entry name" value="Ribonuclease H-like superfamily/Ribonuclease H"/>
    <property type="match status" value="1"/>
</dbReference>
<name>A0ABY6KUQ6_9ARAC</name>
<dbReference type="Pfam" id="PF22938">
    <property type="entry name" value="Integrase_p58_C"/>
    <property type="match status" value="1"/>
</dbReference>
<feature type="domain" description="Integrase catalytic" evidence="4">
    <location>
        <begin position="493"/>
        <end position="660"/>
    </location>
</feature>
<dbReference type="Proteomes" id="UP001235939">
    <property type="component" value="Chromosome 09"/>
</dbReference>
<reference evidence="5 6" key="1">
    <citation type="submission" date="2022-01" db="EMBL/GenBank/DDBJ databases">
        <title>A chromosomal length assembly of Cordylochernes scorpioides.</title>
        <authorList>
            <person name="Zeh D."/>
            <person name="Zeh J."/>
        </authorList>
    </citation>
    <scope>NUCLEOTIDE SEQUENCE [LARGE SCALE GENOMIC DNA]</scope>
    <source>
        <strain evidence="5">IN4F17</strain>
        <tissue evidence="5">Whole Body</tissue>
    </source>
</reference>
<dbReference type="Pfam" id="PF17919">
    <property type="entry name" value="RT_RNaseH_2"/>
    <property type="match status" value="1"/>
</dbReference>
<dbReference type="PROSITE" id="PS50994">
    <property type="entry name" value="INTEGRASE"/>
    <property type="match status" value="1"/>
</dbReference>
<dbReference type="InterPro" id="IPR036397">
    <property type="entry name" value="RNaseH_sf"/>
</dbReference>
<dbReference type="InterPro" id="IPR041577">
    <property type="entry name" value="RT_RNaseH_2"/>
</dbReference>
<keyword evidence="1" id="KW-0511">Multifunctional enzyme</keyword>
<evidence type="ECO:0000313" key="5">
    <source>
        <dbReference type="EMBL" id="UYV72369.1"/>
    </source>
</evidence>
<evidence type="ECO:0000256" key="1">
    <source>
        <dbReference type="ARBA" id="ARBA00023268"/>
    </source>
</evidence>
<dbReference type="Gene3D" id="3.10.10.10">
    <property type="entry name" value="HIV Type 1 Reverse Transcriptase, subunit A, domain 1"/>
    <property type="match status" value="1"/>
</dbReference>
<evidence type="ECO:0000256" key="2">
    <source>
        <dbReference type="SAM" id="MobiDB-lite"/>
    </source>
</evidence>
<evidence type="ECO:0000259" key="3">
    <source>
        <dbReference type="PROSITE" id="PS50878"/>
    </source>
</evidence>
<protein>
    <submittedName>
        <fullName evidence="5">K02A2.6-like</fullName>
    </submittedName>
</protein>
<dbReference type="EMBL" id="CP092871">
    <property type="protein sequence ID" value="UYV72369.1"/>
    <property type="molecule type" value="Genomic_DNA"/>
</dbReference>
<dbReference type="PANTHER" id="PTHR37984:SF5">
    <property type="entry name" value="PROTEIN NYNRIN-LIKE"/>
    <property type="match status" value="1"/>
</dbReference>
<dbReference type="CDD" id="cd01647">
    <property type="entry name" value="RT_LTR"/>
    <property type="match status" value="1"/>
</dbReference>
<proteinExistence type="predicted"/>
<dbReference type="PROSITE" id="PS50878">
    <property type="entry name" value="RT_POL"/>
    <property type="match status" value="1"/>
</dbReference>
<organism evidence="5 6">
    <name type="scientific">Cordylochernes scorpioides</name>
    <dbReference type="NCBI Taxonomy" id="51811"/>
    <lineage>
        <taxon>Eukaryota</taxon>
        <taxon>Metazoa</taxon>
        <taxon>Ecdysozoa</taxon>
        <taxon>Arthropoda</taxon>
        <taxon>Chelicerata</taxon>
        <taxon>Arachnida</taxon>
        <taxon>Pseudoscorpiones</taxon>
        <taxon>Cheliferoidea</taxon>
        <taxon>Chernetidae</taxon>
        <taxon>Cordylochernes</taxon>
    </lineage>
</organism>
<feature type="region of interest" description="Disordered" evidence="2">
    <location>
        <begin position="165"/>
        <end position="184"/>
    </location>
</feature>
<evidence type="ECO:0000313" key="6">
    <source>
        <dbReference type="Proteomes" id="UP001235939"/>
    </source>
</evidence>
<dbReference type="PANTHER" id="PTHR37984">
    <property type="entry name" value="PROTEIN CBG26694"/>
    <property type="match status" value="1"/>
</dbReference>
<evidence type="ECO:0000259" key="4">
    <source>
        <dbReference type="PROSITE" id="PS50994"/>
    </source>
</evidence>
<sequence>MNAKIDCKQETIKYDLSNNHDESNFEMLKIKSAKDSIVPECSIKLIKALVETEDGEYIIEESSKMFQTNGLRLARSLINVINRETHIWITNPYPRPLKIMKNQTLAFGSSPAKINVNREREVEENEELRFQINENLSSKEQKELKQVLERYGDLFSSRLGRTNLAKHRKDTEDAKPIKHKPSRVSAKERDIIKEQIDEMLTEGIIRPYSSPWSFPVILVKKRDGKYRFCVDYRKLNNVTVKDVYPIPRIDEVMDTLQGSTHFSAIDLRSGYWQVEVEERDKEKTALTTAHGLYEFKVMPFGLCNAPATFERNIENMLCNLRWKICLCYLDDVIIYSPDFPTHLKRLVAVFRCFQLEILGYITRKHGIKPAEHNIKAVRNFPRPKKVKEVQSFLGIKFIKDFSKIADPLTNFIKKSVSFTWTERQEEAFQTLKTALLSPPILGHFNPNAPTYVHTDASNIGIGATLVQDIVGEEKVISYLSRTLTTLSKAEQNYSTTEKECLTVVWSMSKLRPYLYGRHFKIVTDHHALCWLKNLKDPTETKAVSEETVKEVSKFLVEDIFLRHEAPQNLISDRGSQSTSNLMEEVMKMCKIKHCFTTSYHPQTNGLTERLNRTLINMLSMYVNTYQKNWDEILPFITHAYNTTIQETTGYSPFFLMFGREPTSLLDDRNISVDIDKDDYDEYIKHHLDKIGRTRKLVINNTIKTQERMKKNYDKKHMERSYEPGELVAVWTPIRKIGKCEKLLRKYFGPYRILKKMSSVNYLIEPKDNPGQDPLIVHVSRIKPYYERMDEVIHEDVTTSGEGEVLHQF</sequence>
<dbReference type="Pfam" id="PF00078">
    <property type="entry name" value="RVT_1"/>
    <property type="match status" value="1"/>
</dbReference>
<dbReference type="InterPro" id="IPR050951">
    <property type="entry name" value="Retrovirus_Pol_polyprotein"/>
</dbReference>
<feature type="domain" description="Reverse transcriptase" evidence="3">
    <location>
        <begin position="200"/>
        <end position="397"/>
    </location>
</feature>
<dbReference type="Gene3D" id="3.30.70.270">
    <property type="match status" value="2"/>
</dbReference>